<dbReference type="InterPro" id="IPR017438">
    <property type="entry name" value="ATP-NAD_kinase_N"/>
</dbReference>
<dbReference type="Pfam" id="PF00781">
    <property type="entry name" value="DAGK_cat"/>
    <property type="match status" value="1"/>
</dbReference>
<keyword evidence="6 13" id="KW-0418">Kinase</keyword>
<dbReference type="InterPro" id="IPR016064">
    <property type="entry name" value="NAD/diacylglycerol_kinase_sf"/>
</dbReference>
<feature type="domain" description="DAGKc" evidence="12">
    <location>
        <begin position="1"/>
        <end position="135"/>
    </location>
</feature>
<dbReference type="PANTHER" id="PTHR12358:SF106">
    <property type="entry name" value="LIPID KINASE YEGS"/>
    <property type="match status" value="1"/>
</dbReference>
<proteinExistence type="predicted"/>
<dbReference type="InterPro" id="IPR045540">
    <property type="entry name" value="YegS/DAGK_C"/>
</dbReference>
<protein>
    <submittedName>
        <fullName evidence="13">Diacylglycerol kinase</fullName>
    </submittedName>
</protein>
<keyword evidence="5" id="KW-0547">Nucleotide-binding</keyword>
<evidence type="ECO:0000256" key="4">
    <source>
        <dbReference type="ARBA" id="ARBA00022723"/>
    </source>
</evidence>
<dbReference type="AlphaFoldDB" id="A6G112"/>
<comment type="cofactor">
    <cofactor evidence="1">
        <name>Mg(2+)</name>
        <dbReference type="ChEBI" id="CHEBI:18420"/>
    </cofactor>
</comment>
<dbReference type="InterPro" id="IPR005218">
    <property type="entry name" value="Diacylglycerol/lipid_kinase"/>
</dbReference>
<dbReference type="Pfam" id="PF19279">
    <property type="entry name" value="YegS_C"/>
    <property type="match status" value="1"/>
</dbReference>
<gene>
    <name evidence="13" type="ORF">PPSIR1_42104</name>
</gene>
<evidence type="ECO:0000256" key="10">
    <source>
        <dbReference type="ARBA" id="ARBA00023209"/>
    </source>
</evidence>
<dbReference type="RefSeq" id="WP_006970411.1">
    <property type="nucleotide sequence ID" value="NZ_ABCS01000010.1"/>
</dbReference>
<dbReference type="Gene3D" id="3.40.50.10330">
    <property type="entry name" value="Probable inorganic polyphosphate/atp-NAD kinase, domain 1"/>
    <property type="match status" value="1"/>
</dbReference>
<evidence type="ECO:0000256" key="2">
    <source>
        <dbReference type="ARBA" id="ARBA00022516"/>
    </source>
</evidence>
<keyword evidence="8" id="KW-0460">Magnesium</keyword>
<dbReference type="SUPFAM" id="SSF111331">
    <property type="entry name" value="NAD kinase/diacylglycerol kinase-like"/>
    <property type="match status" value="1"/>
</dbReference>
<dbReference type="GO" id="GO:0005886">
    <property type="term" value="C:plasma membrane"/>
    <property type="evidence" value="ECO:0007669"/>
    <property type="project" value="TreeGrafter"/>
</dbReference>
<dbReference type="NCBIfam" id="TIGR00147">
    <property type="entry name" value="YegS/Rv2252/BmrU family lipid kinase"/>
    <property type="match status" value="1"/>
</dbReference>
<keyword evidence="7" id="KW-0067">ATP-binding</keyword>
<evidence type="ECO:0000256" key="8">
    <source>
        <dbReference type="ARBA" id="ARBA00022842"/>
    </source>
</evidence>
<evidence type="ECO:0000256" key="1">
    <source>
        <dbReference type="ARBA" id="ARBA00001946"/>
    </source>
</evidence>
<evidence type="ECO:0000256" key="5">
    <source>
        <dbReference type="ARBA" id="ARBA00022741"/>
    </source>
</evidence>
<evidence type="ECO:0000256" key="9">
    <source>
        <dbReference type="ARBA" id="ARBA00023098"/>
    </source>
</evidence>
<comment type="caution">
    <text evidence="13">The sequence shown here is derived from an EMBL/GenBank/DDBJ whole genome shotgun (WGS) entry which is preliminary data.</text>
</comment>
<keyword evidence="10" id="KW-0594">Phospholipid biosynthesis</keyword>
<evidence type="ECO:0000256" key="11">
    <source>
        <dbReference type="ARBA" id="ARBA00023264"/>
    </source>
</evidence>
<dbReference type="SMART" id="SM00046">
    <property type="entry name" value="DAGKc"/>
    <property type="match status" value="1"/>
</dbReference>
<keyword evidence="3" id="KW-0808">Transferase</keyword>
<keyword evidence="2" id="KW-0444">Lipid biosynthesis</keyword>
<dbReference type="InterPro" id="IPR050187">
    <property type="entry name" value="Lipid_Phosphate_FormReg"/>
</dbReference>
<keyword evidence="14" id="KW-1185">Reference proteome</keyword>
<dbReference type="Gene3D" id="2.60.200.40">
    <property type="match status" value="1"/>
</dbReference>
<dbReference type="PANTHER" id="PTHR12358">
    <property type="entry name" value="SPHINGOSINE KINASE"/>
    <property type="match status" value="1"/>
</dbReference>
<evidence type="ECO:0000256" key="7">
    <source>
        <dbReference type="ARBA" id="ARBA00022840"/>
    </source>
</evidence>
<dbReference type="Proteomes" id="UP000005801">
    <property type="component" value="Unassembled WGS sequence"/>
</dbReference>
<dbReference type="GO" id="GO:0005524">
    <property type="term" value="F:ATP binding"/>
    <property type="evidence" value="ECO:0007669"/>
    <property type="project" value="UniProtKB-KW"/>
</dbReference>
<name>A6G112_9BACT</name>
<dbReference type="InterPro" id="IPR001206">
    <property type="entry name" value="Diacylglycerol_kinase_cat_dom"/>
</dbReference>
<evidence type="ECO:0000256" key="6">
    <source>
        <dbReference type="ARBA" id="ARBA00022777"/>
    </source>
</evidence>
<keyword evidence="9" id="KW-0443">Lipid metabolism</keyword>
<dbReference type="PROSITE" id="PS50146">
    <property type="entry name" value="DAGK"/>
    <property type="match status" value="1"/>
</dbReference>
<evidence type="ECO:0000259" key="12">
    <source>
        <dbReference type="PROSITE" id="PS50146"/>
    </source>
</evidence>
<dbReference type="GO" id="GO:0046872">
    <property type="term" value="F:metal ion binding"/>
    <property type="evidence" value="ECO:0007669"/>
    <property type="project" value="UniProtKB-KW"/>
</dbReference>
<evidence type="ECO:0000256" key="3">
    <source>
        <dbReference type="ARBA" id="ARBA00022679"/>
    </source>
</evidence>
<keyword evidence="4" id="KW-0479">Metal-binding</keyword>
<evidence type="ECO:0000313" key="14">
    <source>
        <dbReference type="Proteomes" id="UP000005801"/>
    </source>
</evidence>
<organism evidence="13 14">
    <name type="scientific">Plesiocystis pacifica SIR-1</name>
    <dbReference type="NCBI Taxonomy" id="391625"/>
    <lineage>
        <taxon>Bacteria</taxon>
        <taxon>Pseudomonadati</taxon>
        <taxon>Myxococcota</taxon>
        <taxon>Polyangia</taxon>
        <taxon>Nannocystales</taxon>
        <taxon>Nannocystaceae</taxon>
        <taxon>Plesiocystis</taxon>
    </lineage>
</organism>
<accession>A6G112</accession>
<sequence>MITHGRKLDTPGLRQKLERLSRDRFSTANDVEVDLDARVTEAPHQAWGLAAQAADRGVDRILAIGGDGLVNEIVNGILEGAPSRDERPELAVVPVGTANDFAYAADLPPELGAALALALAGPARAVDLGRVNERYFLNVASGGPLSDAAASMQPNLKGLLGEVSYITAALLKLPQSEAMSLRLRSEDWSWEGRAHALIVGNGVRGGGGFELCPGALVNDGRLDLSIIPAELDFSAMLPLVTDRSLERIDGVIYRPFTELELEADTDFTLNLDGEPTVLRRAHVEVLPRAIDLCLPHGSSVLQGPRLVA</sequence>
<dbReference type="GO" id="GO:0008654">
    <property type="term" value="P:phospholipid biosynthetic process"/>
    <property type="evidence" value="ECO:0007669"/>
    <property type="project" value="UniProtKB-KW"/>
</dbReference>
<reference evidence="13 14" key="1">
    <citation type="submission" date="2007-06" db="EMBL/GenBank/DDBJ databases">
        <authorList>
            <person name="Shimkets L."/>
            <person name="Ferriera S."/>
            <person name="Johnson J."/>
            <person name="Kravitz S."/>
            <person name="Beeson K."/>
            <person name="Sutton G."/>
            <person name="Rogers Y.-H."/>
            <person name="Friedman R."/>
            <person name="Frazier M."/>
            <person name="Venter J.C."/>
        </authorList>
    </citation>
    <scope>NUCLEOTIDE SEQUENCE [LARGE SCALE GENOMIC DNA]</scope>
    <source>
        <strain evidence="13 14">SIR-1</strain>
    </source>
</reference>
<dbReference type="OrthoDB" id="142078at2"/>
<dbReference type="STRING" id="391625.PPSIR1_42104"/>
<dbReference type="eggNOG" id="COG1597">
    <property type="taxonomic scope" value="Bacteria"/>
</dbReference>
<dbReference type="EMBL" id="ABCS01000010">
    <property type="protein sequence ID" value="EDM80550.1"/>
    <property type="molecule type" value="Genomic_DNA"/>
</dbReference>
<dbReference type="GO" id="GO:0016301">
    <property type="term" value="F:kinase activity"/>
    <property type="evidence" value="ECO:0007669"/>
    <property type="project" value="UniProtKB-KW"/>
</dbReference>
<evidence type="ECO:0000313" key="13">
    <source>
        <dbReference type="EMBL" id="EDM80550.1"/>
    </source>
</evidence>
<keyword evidence="11" id="KW-1208">Phospholipid metabolism</keyword>